<dbReference type="AlphaFoldDB" id="A0A2W1N5D5"/>
<dbReference type="EMBL" id="QKSB01000001">
    <property type="protein sequence ID" value="PZE18341.1"/>
    <property type="molecule type" value="Genomic_DNA"/>
</dbReference>
<dbReference type="Proteomes" id="UP000249248">
    <property type="component" value="Unassembled WGS sequence"/>
</dbReference>
<name>A0A2W1N5D5_9FLAO</name>
<gene>
    <name evidence="1" type="ORF">DNU06_00460</name>
</gene>
<sequence>MKLLTIKRTIQTENRFSPQMGRLRTRVTYIKKHFLGLPIKTVHHYRETYYGEIKNCEDCNLCR</sequence>
<organism evidence="1 2">
    <name type="scientific">Putridiphycobacter roseus</name>
    <dbReference type="NCBI Taxonomy" id="2219161"/>
    <lineage>
        <taxon>Bacteria</taxon>
        <taxon>Pseudomonadati</taxon>
        <taxon>Bacteroidota</taxon>
        <taxon>Flavobacteriia</taxon>
        <taxon>Flavobacteriales</taxon>
        <taxon>Crocinitomicaceae</taxon>
        <taxon>Putridiphycobacter</taxon>
    </lineage>
</organism>
<reference evidence="1 2" key="1">
    <citation type="submission" date="2018-06" db="EMBL/GenBank/DDBJ databases">
        <title>The draft genome sequence of Crocinitomix sp. SM1701.</title>
        <authorList>
            <person name="Zhang X."/>
        </authorList>
    </citation>
    <scope>NUCLEOTIDE SEQUENCE [LARGE SCALE GENOMIC DNA]</scope>
    <source>
        <strain evidence="1 2">SM1701</strain>
    </source>
</reference>
<protein>
    <submittedName>
        <fullName evidence="1">Uncharacterized protein</fullName>
    </submittedName>
</protein>
<evidence type="ECO:0000313" key="1">
    <source>
        <dbReference type="EMBL" id="PZE18341.1"/>
    </source>
</evidence>
<keyword evidence="2" id="KW-1185">Reference proteome</keyword>
<comment type="caution">
    <text evidence="1">The sequence shown here is derived from an EMBL/GenBank/DDBJ whole genome shotgun (WGS) entry which is preliminary data.</text>
</comment>
<dbReference type="OrthoDB" id="1467749at2"/>
<evidence type="ECO:0000313" key="2">
    <source>
        <dbReference type="Proteomes" id="UP000249248"/>
    </source>
</evidence>
<proteinExistence type="predicted"/>
<accession>A0A2W1N5D5</accession>